<organism evidence="1 2">
    <name type="scientific">Streptomyces bingchenggensis (strain BCW-1)</name>
    <dbReference type="NCBI Taxonomy" id="749414"/>
    <lineage>
        <taxon>Bacteria</taxon>
        <taxon>Bacillati</taxon>
        <taxon>Actinomycetota</taxon>
        <taxon>Actinomycetes</taxon>
        <taxon>Kitasatosporales</taxon>
        <taxon>Streptomycetaceae</taxon>
        <taxon>Streptomyces</taxon>
    </lineage>
</organism>
<dbReference type="EMBL" id="CP002047">
    <property type="protein sequence ID" value="ADI12062.1"/>
    <property type="molecule type" value="Genomic_DNA"/>
</dbReference>
<protein>
    <submittedName>
        <fullName evidence="1">Uncharacterized protein</fullName>
    </submittedName>
</protein>
<dbReference type="AlphaFoldDB" id="D7C022"/>
<evidence type="ECO:0000313" key="2">
    <source>
        <dbReference type="Proteomes" id="UP000000377"/>
    </source>
</evidence>
<gene>
    <name evidence="1" type="ordered locus">SBI_08944</name>
</gene>
<evidence type="ECO:0000313" key="1">
    <source>
        <dbReference type="EMBL" id="ADI12062.1"/>
    </source>
</evidence>
<name>D7C022_STRBB</name>
<dbReference type="Proteomes" id="UP000000377">
    <property type="component" value="Chromosome"/>
</dbReference>
<proteinExistence type="predicted"/>
<reference evidence="1 2" key="1">
    <citation type="journal article" date="2010" name="J. Bacteriol.">
        <title>Genome sequence of the milbemycin-producing bacterium Streptomyces bingchenggensis.</title>
        <authorList>
            <person name="Wang X.J."/>
            <person name="Yan Y.J."/>
            <person name="Zhang B."/>
            <person name="An J."/>
            <person name="Wang J.J."/>
            <person name="Tian J."/>
            <person name="Jiang L."/>
            <person name="Chen Y.H."/>
            <person name="Huang S.X."/>
            <person name="Yin M."/>
            <person name="Zhang J."/>
            <person name="Gao A.L."/>
            <person name="Liu C.X."/>
            <person name="Zhu Z.X."/>
            <person name="Xiang W.S."/>
        </authorList>
    </citation>
    <scope>NUCLEOTIDE SEQUENCE [LARGE SCALE GENOMIC DNA]</scope>
    <source>
        <strain evidence="1 2">BCW-1</strain>
    </source>
</reference>
<accession>D7C022</accession>
<keyword evidence="2" id="KW-1185">Reference proteome</keyword>
<sequence>MLFAAVPAVAFAAVLFVAAAVFCRAVVFCRVAVFVLSEAPRLRVVVGVLTDLTSTHG</sequence>
<dbReference type="HOGENOM" id="CLU_2994580_0_0_11"/>
<dbReference type="KEGG" id="sbh:SBI_08944"/>